<dbReference type="InterPro" id="IPR038522">
    <property type="entry name" value="T4/T6SS_DotU_sf"/>
</dbReference>
<protein>
    <submittedName>
        <fullName evidence="3">DotU family type IV/VI secretion system protein</fullName>
    </submittedName>
</protein>
<reference evidence="3 4" key="1">
    <citation type="journal article" date="2019" name="Environ. Microbiol.">
        <title>Species interactions and distinct microbial communities in high Arctic permafrost affected cryosols are associated with the CH4 and CO2 gas fluxes.</title>
        <authorList>
            <person name="Altshuler I."/>
            <person name="Hamel J."/>
            <person name="Turney S."/>
            <person name="Magnuson E."/>
            <person name="Levesque R."/>
            <person name="Greer C."/>
            <person name="Whyte L.G."/>
        </authorList>
    </citation>
    <scope>NUCLEOTIDE SEQUENCE [LARGE SCALE GENOMIC DNA]</scope>
    <source>
        <strain evidence="3 4">E4</strain>
    </source>
</reference>
<keyword evidence="1" id="KW-0812">Transmembrane</keyword>
<dbReference type="InterPro" id="IPR017732">
    <property type="entry name" value="T4/T6SS_DotU"/>
</dbReference>
<feature type="domain" description="Type IV / VI secretion system DotU" evidence="2">
    <location>
        <begin position="3"/>
        <end position="196"/>
    </location>
</feature>
<sequence length="205" mass="23545">MKLLDCYLPVFKLAAHFAHQPELFADYDSFRTLCITRLEQAVQEAEYQDVSDFERDQAFFATVVWLDETVLCSGQPFAQSWRADLLQRKYFQTSIGGEAFFARLSHLKEEHQQARQVFLFCLQSGFHGKYSSGQERSALASLIEQQRQHSLPEDWRAWPNDAQITPINIKKRSLTASAKSRVGLAVLSLALIYGALFLLQTHYFS</sequence>
<dbReference type="Proteomes" id="UP000317663">
    <property type="component" value="Unassembled WGS sequence"/>
</dbReference>
<dbReference type="RefSeq" id="WP_140470799.1">
    <property type="nucleotide sequence ID" value="NZ_RCZD01000002.1"/>
</dbReference>
<proteinExistence type="predicted"/>
<name>A0A502GSR1_9GAMM</name>
<keyword evidence="4" id="KW-1185">Reference proteome</keyword>
<keyword evidence="1" id="KW-0472">Membrane</keyword>
<evidence type="ECO:0000259" key="2">
    <source>
        <dbReference type="Pfam" id="PF09850"/>
    </source>
</evidence>
<dbReference type="OrthoDB" id="345640at2"/>
<feature type="transmembrane region" description="Helical" evidence="1">
    <location>
        <begin position="182"/>
        <end position="203"/>
    </location>
</feature>
<dbReference type="NCBIfam" id="TIGR03349">
    <property type="entry name" value="IV_VI_DotU"/>
    <property type="match status" value="1"/>
</dbReference>
<organism evidence="3 4">
    <name type="scientific">Ewingella americana</name>
    <dbReference type="NCBI Taxonomy" id="41202"/>
    <lineage>
        <taxon>Bacteria</taxon>
        <taxon>Pseudomonadati</taxon>
        <taxon>Pseudomonadota</taxon>
        <taxon>Gammaproteobacteria</taxon>
        <taxon>Enterobacterales</taxon>
        <taxon>Yersiniaceae</taxon>
        <taxon>Ewingella</taxon>
    </lineage>
</organism>
<dbReference type="PANTHER" id="PTHR38033:SF1">
    <property type="entry name" value="DOTU FAMILY TYPE IV_VI SECRETION SYSTEM PROTEIN"/>
    <property type="match status" value="1"/>
</dbReference>
<dbReference type="AlphaFoldDB" id="A0A502GSR1"/>
<evidence type="ECO:0000313" key="3">
    <source>
        <dbReference type="EMBL" id="TPG64290.1"/>
    </source>
</evidence>
<dbReference type="Pfam" id="PF09850">
    <property type="entry name" value="DotU"/>
    <property type="match status" value="1"/>
</dbReference>
<evidence type="ECO:0000256" key="1">
    <source>
        <dbReference type="SAM" id="Phobius"/>
    </source>
</evidence>
<keyword evidence="1" id="KW-1133">Transmembrane helix</keyword>
<dbReference type="PANTHER" id="PTHR38033">
    <property type="entry name" value="MEMBRANE PROTEIN-RELATED"/>
    <property type="match status" value="1"/>
</dbReference>
<dbReference type="EMBL" id="RCZD01000002">
    <property type="protein sequence ID" value="TPG64290.1"/>
    <property type="molecule type" value="Genomic_DNA"/>
</dbReference>
<accession>A0A502GSR1</accession>
<dbReference type="Gene3D" id="1.25.40.590">
    <property type="entry name" value="Type IV / VI secretion system, DotU"/>
    <property type="match status" value="1"/>
</dbReference>
<evidence type="ECO:0000313" key="4">
    <source>
        <dbReference type="Proteomes" id="UP000317663"/>
    </source>
</evidence>
<comment type="caution">
    <text evidence="3">The sequence shown here is derived from an EMBL/GenBank/DDBJ whole genome shotgun (WGS) entry which is preliminary data.</text>
</comment>
<gene>
    <name evidence="3" type="ORF">EAH77_05595</name>
</gene>